<accession>A0AAD8EFE0</accession>
<keyword evidence="4 13" id="KW-0337">GPI-anchor biosynthesis</keyword>
<evidence type="ECO:0000256" key="5">
    <source>
        <dbReference type="ARBA" id="ARBA00022676"/>
    </source>
</evidence>
<dbReference type="GO" id="GO:0006506">
    <property type="term" value="P:GPI anchor biosynthetic process"/>
    <property type="evidence" value="ECO:0007669"/>
    <property type="project" value="UniProtKB-KW"/>
</dbReference>
<comment type="pathway">
    <text evidence="2 13">Glycolipid biosynthesis; glycosylphosphatidylinositol-anchor biosynthesis.</text>
</comment>
<comment type="caution">
    <text evidence="14">The sequence shown here is derived from an EMBL/GenBank/DDBJ whole genome shotgun (WGS) entry which is preliminary data.</text>
</comment>
<evidence type="ECO:0000313" key="15">
    <source>
        <dbReference type="Proteomes" id="UP001233999"/>
    </source>
</evidence>
<keyword evidence="5 13" id="KW-0328">Glycosyltransferase</keyword>
<keyword evidence="8 13" id="KW-0256">Endoplasmic reticulum</keyword>
<keyword evidence="9 13" id="KW-1133">Transmembrane helix</keyword>
<feature type="transmembrane region" description="Helical" evidence="13">
    <location>
        <begin position="332"/>
        <end position="348"/>
    </location>
</feature>
<sequence length="439" mass="49868">MESVLKARQRLRRYPELLAECSAPAAAYATCVLTKENVKLKDCDREFQQFRQCMQKAAHRMGMLGLCIRLALIIYGEIHDKLSVVQYTDIDYRVFTDAARHMLSGSSPYDRHTYRYTPLLSALLIPNIILHPTWGKLLFSLVDVCVALLIRCLVLAKGSSPNTATWCAMVWIYNPLAIIIATRGNADSVSAMLVLFTLLLLNRNHILLAGIVHGIAIHVRLYPIAFSLAMYLSLSRDSCSSFIKRDASFRLCLTLILLTGMCYAAYGYTFLYESLFYHLSRRDIRHNFSIYFYLQYLGSESPIGIIQRLFTFVPQIILIVALSWAYGCEQDLPFCLLSQAVVMVAYNPVLTSQYFVWFLSLVPPCLPWLTLSSRQAAAIASLWLAAQLAWLLPAYWLEFRGQDTFIYIWLQGIALFCANLAVLARLIRAYQPGDISKVE</sequence>
<comment type="subcellular location">
    <subcellularLocation>
        <location evidence="1 13">Endoplasmic reticulum membrane</location>
        <topology evidence="1 13">Multi-pass membrane protein</topology>
    </subcellularLocation>
</comment>
<feature type="transmembrane region" description="Helical" evidence="13">
    <location>
        <begin position="163"/>
        <end position="181"/>
    </location>
</feature>
<feature type="transmembrane region" description="Helical" evidence="13">
    <location>
        <begin position="305"/>
        <end position="325"/>
    </location>
</feature>
<evidence type="ECO:0000256" key="9">
    <source>
        <dbReference type="ARBA" id="ARBA00022989"/>
    </source>
</evidence>
<keyword evidence="10 13" id="KW-0472">Membrane</keyword>
<comment type="similarity">
    <text evidence="3 13">Belongs to the PIGM family.</text>
</comment>
<evidence type="ECO:0000256" key="3">
    <source>
        <dbReference type="ARBA" id="ARBA00011071"/>
    </source>
</evidence>
<evidence type="ECO:0000256" key="2">
    <source>
        <dbReference type="ARBA" id="ARBA00004687"/>
    </source>
</evidence>
<comment type="function">
    <text evidence="11 13">Catalytic subunit of the glycosylphosphatidylinositol-mannosyltransferase I complex which catalyzes the transfer of the first mannose, via an alpha-1,4 bond from a dolichol-phosphate-mannose (Dol-P-Man) to the glucosaminyl acyl phosphatidylinositol (GlcN-(acyl)PI) intermediate to generate alpha-D-Man-(1-&gt;4)-alpha-D-GlcN-(1-&gt;6)-(1-radyl,2-acyl-sn-glycero-3-phospho)-2-acyl-inositol and participates in the sixth step of the glycosylphosphatidylinositol-anchor biosynthesis.</text>
</comment>
<evidence type="ECO:0000256" key="12">
    <source>
        <dbReference type="ARBA" id="ARBA00093608"/>
    </source>
</evidence>
<keyword evidence="7 13" id="KW-0812">Transmembrane</keyword>
<feature type="transmembrane region" description="Helical" evidence="13">
    <location>
        <begin position="408"/>
        <end position="427"/>
    </location>
</feature>
<reference evidence="14" key="1">
    <citation type="journal article" date="2023" name="IScience">
        <title>Live-bearing cockroach genome reveals convergent evolutionary mechanisms linked to viviparity in insects and beyond.</title>
        <authorList>
            <person name="Fouks B."/>
            <person name="Harrison M.C."/>
            <person name="Mikhailova A.A."/>
            <person name="Marchal E."/>
            <person name="English S."/>
            <person name="Carruthers M."/>
            <person name="Jennings E.C."/>
            <person name="Chiamaka E.L."/>
            <person name="Frigard R.A."/>
            <person name="Pippel M."/>
            <person name="Attardo G.M."/>
            <person name="Benoit J.B."/>
            <person name="Bornberg-Bauer E."/>
            <person name="Tobe S.S."/>
        </authorList>
    </citation>
    <scope>NUCLEOTIDE SEQUENCE</scope>
    <source>
        <strain evidence="14">Stay&amp;Tobe</strain>
    </source>
</reference>
<feature type="transmembrane region" description="Helical" evidence="13">
    <location>
        <begin position="61"/>
        <end position="78"/>
    </location>
</feature>
<dbReference type="GO" id="GO:1990529">
    <property type="term" value="C:glycosylphosphatidylinositol-mannosyltransferase I complex"/>
    <property type="evidence" value="ECO:0007669"/>
    <property type="project" value="TreeGrafter"/>
</dbReference>
<evidence type="ECO:0000256" key="11">
    <source>
        <dbReference type="ARBA" id="ARBA00093408"/>
    </source>
</evidence>
<evidence type="ECO:0000313" key="14">
    <source>
        <dbReference type="EMBL" id="KAJ9588343.1"/>
    </source>
</evidence>
<keyword evidence="15" id="KW-1185">Reference proteome</keyword>
<organism evidence="14 15">
    <name type="scientific">Diploptera punctata</name>
    <name type="common">Pacific beetle cockroach</name>
    <dbReference type="NCBI Taxonomy" id="6984"/>
    <lineage>
        <taxon>Eukaryota</taxon>
        <taxon>Metazoa</taxon>
        <taxon>Ecdysozoa</taxon>
        <taxon>Arthropoda</taxon>
        <taxon>Hexapoda</taxon>
        <taxon>Insecta</taxon>
        <taxon>Pterygota</taxon>
        <taxon>Neoptera</taxon>
        <taxon>Polyneoptera</taxon>
        <taxon>Dictyoptera</taxon>
        <taxon>Blattodea</taxon>
        <taxon>Blaberoidea</taxon>
        <taxon>Blaberidae</taxon>
        <taxon>Diplopterinae</taxon>
        <taxon>Diploptera</taxon>
    </lineage>
</organism>
<name>A0AAD8EFE0_DIPPU</name>
<proteinExistence type="inferred from homology"/>
<evidence type="ECO:0000256" key="7">
    <source>
        <dbReference type="ARBA" id="ARBA00022692"/>
    </source>
</evidence>
<feature type="transmembrane region" description="Helical" evidence="13">
    <location>
        <begin position="378"/>
        <end position="396"/>
    </location>
</feature>
<dbReference type="GO" id="GO:0005789">
    <property type="term" value="C:endoplasmic reticulum membrane"/>
    <property type="evidence" value="ECO:0007669"/>
    <property type="project" value="UniProtKB-SubCell"/>
</dbReference>
<evidence type="ECO:0000256" key="10">
    <source>
        <dbReference type="ARBA" id="ARBA00023136"/>
    </source>
</evidence>
<evidence type="ECO:0000256" key="1">
    <source>
        <dbReference type="ARBA" id="ARBA00004477"/>
    </source>
</evidence>
<dbReference type="GO" id="GO:0051751">
    <property type="term" value="F:alpha-1,4-mannosyltransferase activity"/>
    <property type="evidence" value="ECO:0007669"/>
    <property type="project" value="InterPro"/>
</dbReference>
<dbReference type="GO" id="GO:0004376">
    <property type="term" value="F:GPI mannosyltransferase activity"/>
    <property type="evidence" value="ECO:0007669"/>
    <property type="project" value="InterPro"/>
</dbReference>
<evidence type="ECO:0000256" key="4">
    <source>
        <dbReference type="ARBA" id="ARBA00022502"/>
    </source>
</evidence>
<dbReference type="InterPro" id="IPR007704">
    <property type="entry name" value="PIG-M"/>
</dbReference>
<reference evidence="14" key="2">
    <citation type="submission" date="2023-05" db="EMBL/GenBank/DDBJ databases">
        <authorList>
            <person name="Fouks B."/>
        </authorList>
    </citation>
    <scope>NUCLEOTIDE SEQUENCE</scope>
    <source>
        <strain evidence="14">Stay&amp;Tobe</strain>
        <tissue evidence="14">Testes</tissue>
    </source>
</reference>
<dbReference type="EMBL" id="JASPKZ010005686">
    <property type="protein sequence ID" value="KAJ9588343.1"/>
    <property type="molecule type" value="Genomic_DNA"/>
</dbReference>
<dbReference type="Pfam" id="PF05007">
    <property type="entry name" value="Mannosyl_trans"/>
    <property type="match status" value="1"/>
</dbReference>
<dbReference type="PANTHER" id="PTHR12886:SF0">
    <property type="entry name" value="GPI MANNOSYLTRANSFERASE 1"/>
    <property type="match status" value="1"/>
</dbReference>
<protein>
    <recommendedName>
        <fullName evidence="12 13">GPI alpha-1,4-mannosyltransferase I, catalytic subunit</fullName>
        <ecNumber evidence="13">2.4.1.-</ecNumber>
    </recommendedName>
    <alternativeName>
        <fullName evidence="13">GPI mannosyltransferase I</fullName>
    </alternativeName>
</protein>
<feature type="transmembrane region" description="Helical" evidence="13">
    <location>
        <begin position="137"/>
        <end position="157"/>
    </location>
</feature>
<dbReference type="EC" id="2.4.1.-" evidence="13"/>
<gene>
    <name evidence="14" type="ORF">L9F63_018269</name>
</gene>
<evidence type="ECO:0000256" key="13">
    <source>
        <dbReference type="RuleBase" id="RU365064"/>
    </source>
</evidence>
<evidence type="ECO:0000256" key="6">
    <source>
        <dbReference type="ARBA" id="ARBA00022679"/>
    </source>
</evidence>
<feature type="transmembrane region" description="Helical" evidence="13">
    <location>
        <begin position="251"/>
        <end position="271"/>
    </location>
</feature>
<dbReference type="PANTHER" id="PTHR12886">
    <property type="entry name" value="PIG-M MANNOSYLTRANSFERASE"/>
    <property type="match status" value="1"/>
</dbReference>
<dbReference type="AlphaFoldDB" id="A0AAD8EFE0"/>
<evidence type="ECO:0000256" key="8">
    <source>
        <dbReference type="ARBA" id="ARBA00022824"/>
    </source>
</evidence>
<keyword evidence="6 13" id="KW-0808">Transferase</keyword>
<dbReference type="Proteomes" id="UP001233999">
    <property type="component" value="Unassembled WGS sequence"/>
</dbReference>